<name>A0A069CTJ1_WEIOS</name>
<dbReference type="InterPro" id="IPR013321">
    <property type="entry name" value="Arc_rbn_hlx_hlx"/>
</dbReference>
<dbReference type="EMBL" id="DF820490">
    <property type="protein sequence ID" value="GAK31140.1"/>
    <property type="molecule type" value="Genomic_DNA"/>
</dbReference>
<dbReference type="eggNOG" id="COG3077">
    <property type="taxonomic scope" value="Bacteria"/>
</dbReference>
<protein>
    <submittedName>
        <fullName evidence="1">Uncharacterized protein</fullName>
    </submittedName>
</protein>
<keyword evidence="2" id="KW-1185">Reference proteome</keyword>
<dbReference type="Pfam" id="PF04221">
    <property type="entry name" value="RelB"/>
    <property type="match status" value="1"/>
</dbReference>
<organism evidence="1 2">
    <name type="scientific">Weissella oryzae (strain DSM 25784 / JCM 18191 / LMG 30913 / SG25)</name>
    <dbReference type="NCBI Taxonomy" id="1329250"/>
    <lineage>
        <taxon>Bacteria</taxon>
        <taxon>Bacillati</taxon>
        <taxon>Bacillota</taxon>
        <taxon>Bacilli</taxon>
        <taxon>Lactobacillales</taxon>
        <taxon>Lactobacillaceae</taxon>
        <taxon>Weissella</taxon>
    </lineage>
</organism>
<dbReference type="Proteomes" id="UP000030643">
    <property type="component" value="Unassembled WGS sequence"/>
</dbReference>
<reference evidence="2" key="1">
    <citation type="journal article" date="2014" name="Genome Announc.">
        <title>Draft genome sequence of Weissella oryzae SG25T, isolated from fermented rice grains.</title>
        <authorList>
            <person name="Tanizawa Y."/>
            <person name="Fujisawa T."/>
            <person name="Mochizuki T."/>
            <person name="Kaminuma E."/>
            <person name="Suzuki Y."/>
            <person name="Nakamura Y."/>
            <person name="Tohno M."/>
        </authorList>
    </citation>
    <scope>NUCLEOTIDE SEQUENCE [LARGE SCALE GENOMIC DNA]</scope>
    <source>
        <strain evidence="2">DSM 25784 / JCM 18191 / LMG 30913 / SG25</strain>
    </source>
</reference>
<dbReference type="Gene3D" id="1.10.1220.10">
    <property type="entry name" value="Met repressor-like"/>
    <property type="match status" value="1"/>
</dbReference>
<dbReference type="OrthoDB" id="9808267at2"/>
<dbReference type="STRING" id="1329250.WOSG25_071170"/>
<evidence type="ECO:0000313" key="2">
    <source>
        <dbReference type="Proteomes" id="UP000030643"/>
    </source>
</evidence>
<sequence>MEEKLIQLKISAETKLKADEILKQHGLSTQAAVKMFLTQIANTGRSPFDGIFYKDSSKP</sequence>
<proteinExistence type="predicted"/>
<accession>A0A069CTJ1</accession>
<dbReference type="GO" id="GO:0006355">
    <property type="term" value="P:regulation of DNA-templated transcription"/>
    <property type="evidence" value="ECO:0007669"/>
    <property type="project" value="InterPro"/>
</dbReference>
<gene>
    <name evidence="1" type="ORF">WOSG25_071170</name>
</gene>
<dbReference type="AlphaFoldDB" id="A0A069CTJ1"/>
<dbReference type="RefSeq" id="WP_027699168.1">
    <property type="nucleotide sequence ID" value="NZ_DF820490.1"/>
</dbReference>
<dbReference type="InterPro" id="IPR007337">
    <property type="entry name" value="RelB/DinJ"/>
</dbReference>
<evidence type="ECO:0000313" key="1">
    <source>
        <dbReference type="EMBL" id="GAK31140.1"/>
    </source>
</evidence>